<keyword evidence="1" id="KW-0732">Signal</keyword>
<dbReference type="PANTHER" id="PTHR10963">
    <property type="entry name" value="GLYCOSYL HYDROLASE-RELATED"/>
    <property type="match status" value="1"/>
</dbReference>
<dbReference type="Proteomes" id="UP001307849">
    <property type="component" value="Unassembled WGS sequence"/>
</dbReference>
<dbReference type="InterPro" id="IPR050546">
    <property type="entry name" value="Glycosyl_Hydrlase_16"/>
</dbReference>
<evidence type="ECO:0000313" key="3">
    <source>
        <dbReference type="EMBL" id="KAK6518225.1"/>
    </source>
</evidence>
<keyword evidence="4" id="KW-1185">Reference proteome</keyword>
<reference evidence="3 4" key="1">
    <citation type="submission" date="2019-10" db="EMBL/GenBank/DDBJ databases">
        <authorList>
            <person name="Palmer J.M."/>
        </authorList>
    </citation>
    <scope>NUCLEOTIDE SEQUENCE [LARGE SCALE GENOMIC DNA]</scope>
    <source>
        <strain evidence="3 4">TWF506</strain>
    </source>
</reference>
<evidence type="ECO:0000259" key="2">
    <source>
        <dbReference type="PROSITE" id="PS51762"/>
    </source>
</evidence>
<accession>A0AAN8NBQ9</accession>
<dbReference type="InterPro" id="IPR013320">
    <property type="entry name" value="ConA-like_dom_sf"/>
</dbReference>
<dbReference type="GO" id="GO:0004553">
    <property type="term" value="F:hydrolase activity, hydrolyzing O-glycosyl compounds"/>
    <property type="evidence" value="ECO:0007669"/>
    <property type="project" value="InterPro"/>
</dbReference>
<protein>
    <recommendedName>
        <fullName evidence="2">GH16 domain-containing protein</fullName>
    </recommendedName>
</protein>
<dbReference type="GO" id="GO:0005975">
    <property type="term" value="P:carbohydrate metabolic process"/>
    <property type="evidence" value="ECO:0007669"/>
    <property type="project" value="InterPro"/>
</dbReference>
<name>A0AAN8NBQ9_9PEZI</name>
<evidence type="ECO:0000256" key="1">
    <source>
        <dbReference type="SAM" id="SignalP"/>
    </source>
</evidence>
<sequence>MWTFASFVTFSSLITLVSAGYKIPQRSGFNLTWSDTFSQPGSVSSEWQYDIGTSYPGGPLNWGTGEVQRYTTNAQNIYISPNKQLNIIPLRNPRTGEWTSGRIETVRDGFKCQAGGEMIIESRILLPRGGRQEGVWAAFWAMGRRFRRKGNDGWPMTGEWDIMEAANGEDMVLGTVHCGVNPGGPCNEPNGIGGTTSIVRGIFNTYSLRVNRTLGDWQKQSLTWSMNGVEYHRIRGFDIGDSETWASLVHEPFFLIFNVAMGGGFPNAWARKDTPTAETTPGYGMLVDWVAVYNT</sequence>
<comment type="caution">
    <text evidence="3">The sequence shown here is derived from an EMBL/GenBank/DDBJ whole genome shotgun (WGS) entry which is preliminary data.</text>
</comment>
<dbReference type="PANTHER" id="PTHR10963:SF60">
    <property type="entry name" value="GRAM-NEGATIVE BACTERIA-BINDING PROTEIN 1-RELATED"/>
    <property type="match status" value="1"/>
</dbReference>
<dbReference type="InterPro" id="IPR000757">
    <property type="entry name" value="Beta-glucanase-like"/>
</dbReference>
<evidence type="ECO:0000313" key="4">
    <source>
        <dbReference type="Proteomes" id="UP001307849"/>
    </source>
</evidence>
<organism evidence="3 4">
    <name type="scientific">Arthrobotrys conoides</name>
    <dbReference type="NCBI Taxonomy" id="74498"/>
    <lineage>
        <taxon>Eukaryota</taxon>
        <taxon>Fungi</taxon>
        <taxon>Dikarya</taxon>
        <taxon>Ascomycota</taxon>
        <taxon>Pezizomycotina</taxon>
        <taxon>Orbiliomycetes</taxon>
        <taxon>Orbiliales</taxon>
        <taxon>Orbiliaceae</taxon>
        <taxon>Arthrobotrys</taxon>
    </lineage>
</organism>
<dbReference type="SUPFAM" id="SSF49899">
    <property type="entry name" value="Concanavalin A-like lectins/glucanases"/>
    <property type="match status" value="1"/>
</dbReference>
<dbReference type="PROSITE" id="PS51762">
    <property type="entry name" value="GH16_2"/>
    <property type="match status" value="1"/>
</dbReference>
<dbReference type="AlphaFoldDB" id="A0AAN8NBQ9"/>
<dbReference type="Gene3D" id="2.60.120.200">
    <property type="match status" value="1"/>
</dbReference>
<proteinExistence type="predicted"/>
<dbReference type="EMBL" id="JAVHJM010000002">
    <property type="protein sequence ID" value="KAK6518225.1"/>
    <property type="molecule type" value="Genomic_DNA"/>
</dbReference>
<feature type="domain" description="GH16" evidence="2">
    <location>
        <begin position="31"/>
        <end position="295"/>
    </location>
</feature>
<feature type="signal peptide" evidence="1">
    <location>
        <begin position="1"/>
        <end position="19"/>
    </location>
</feature>
<feature type="chain" id="PRO_5043038820" description="GH16 domain-containing protein" evidence="1">
    <location>
        <begin position="20"/>
        <end position="295"/>
    </location>
</feature>
<gene>
    <name evidence="3" type="ORF">TWF506_005384</name>
</gene>